<feature type="chain" id="PRO_5046431906" description="thioredoxin-dependent peroxiredoxin" evidence="13">
    <location>
        <begin position="22"/>
        <end position="177"/>
    </location>
</feature>
<dbReference type="InterPro" id="IPR050924">
    <property type="entry name" value="Peroxiredoxin_BCP/PrxQ"/>
</dbReference>
<evidence type="ECO:0000256" key="2">
    <source>
        <dbReference type="ARBA" id="ARBA00011245"/>
    </source>
</evidence>
<dbReference type="EC" id="1.11.1.24" evidence="3"/>
<evidence type="ECO:0000256" key="10">
    <source>
        <dbReference type="ARBA" id="ARBA00038489"/>
    </source>
</evidence>
<protein>
    <recommendedName>
        <fullName evidence="3">thioredoxin-dependent peroxiredoxin</fullName>
        <ecNumber evidence="3">1.11.1.24</ecNumber>
    </recommendedName>
    <alternativeName>
        <fullName evidence="9">Thioredoxin peroxidase</fullName>
    </alternativeName>
    <alternativeName>
        <fullName evidence="11">Thioredoxin-dependent peroxiredoxin Bcp</fullName>
    </alternativeName>
</protein>
<dbReference type="SUPFAM" id="SSF52833">
    <property type="entry name" value="Thioredoxin-like"/>
    <property type="match status" value="1"/>
</dbReference>
<comment type="caution">
    <text evidence="15">The sequence shown here is derived from an EMBL/GenBank/DDBJ whole genome shotgun (WGS) entry which is preliminary data.</text>
</comment>
<dbReference type="InterPro" id="IPR024706">
    <property type="entry name" value="Peroxiredoxin_AhpC-typ"/>
</dbReference>
<dbReference type="InterPro" id="IPR013766">
    <property type="entry name" value="Thioredoxin_domain"/>
</dbReference>
<comment type="subunit">
    <text evidence="2">Monomer.</text>
</comment>
<dbReference type="PANTHER" id="PTHR42801:SF4">
    <property type="entry name" value="AHPC_TSA FAMILY PROTEIN"/>
    <property type="match status" value="1"/>
</dbReference>
<gene>
    <name evidence="15" type="ORF">Q8947_14160</name>
</gene>
<evidence type="ECO:0000256" key="13">
    <source>
        <dbReference type="SAM" id="SignalP"/>
    </source>
</evidence>
<evidence type="ECO:0000256" key="7">
    <source>
        <dbReference type="ARBA" id="ARBA00023157"/>
    </source>
</evidence>
<keyword evidence="8" id="KW-0676">Redox-active center</keyword>
<dbReference type="EMBL" id="JAUZQE010000055">
    <property type="protein sequence ID" value="MDR4127120.1"/>
    <property type="molecule type" value="Genomic_DNA"/>
</dbReference>
<sequence length="177" mass="19204">MLKTKSILAGCLLALCGAAMALEVGDMAPDFQLPGADGKTYRLSDYTHKQAVVIAWFPKANTYGCTIECKSLAENGDRIRQFDVTYFMASVDPLATNVDFAEQTNADFPLLSDEDKSVAQAYGVLGPSGVAKRHTFYIGKDGRILKIDREVTPETSAEDMVRTLEELGVARTTAAAR</sequence>
<keyword evidence="5" id="KW-0049">Antioxidant</keyword>
<feature type="signal peptide" evidence="13">
    <location>
        <begin position="1"/>
        <end position="21"/>
    </location>
</feature>
<keyword evidence="4 15" id="KW-0575">Peroxidase</keyword>
<keyword evidence="6 15" id="KW-0560">Oxidoreductase</keyword>
<evidence type="ECO:0000313" key="15">
    <source>
        <dbReference type="EMBL" id="MDR4127120.1"/>
    </source>
</evidence>
<feature type="domain" description="Thioredoxin" evidence="14">
    <location>
        <begin position="22"/>
        <end position="169"/>
    </location>
</feature>
<evidence type="ECO:0000256" key="4">
    <source>
        <dbReference type="ARBA" id="ARBA00022559"/>
    </source>
</evidence>
<evidence type="ECO:0000256" key="11">
    <source>
        <dbReference type="ARBA" id="ARBA00042639"/>
    </source>
</evidence>
<evidence type="ECO:0000256" key="5">
    <source>
        <dbReference type="ARBA" id="ARBA00022862"/>
    </source>
</evidence>
<comment type="catalytic activity">
    <reaction evidence="12">
        <text>a hydroperoxide + [thioredoxin]-dithiol = an alcohol + [thioredoxin]-disulfide + H2O</text>
        <dbReference type="Rhea" id="RHEA:62620"/>
        <dbReference type="Rhea" id="RHEA-COMP:10698"/>
        <dbReference type="Rhea" id="RHEA-COMP:10700"/>
        <dbReference type="ChEBI" id="CHEBI:15377"/>
        <dbReference type="ChEBI" id="CHEBI:29950"/>
        <dbReference type="ChEBI" id="CHEBI:30879"/>
        <dbReference type="ChEBI" id="CHEBI:35924"/>
        <dbReference type="ChEBI" id="CHEBI:50058"/>
        <dbReference type="EC" id="1.11.1.24"/>
    </reaction>
</comment>
<dbReference type="Pfam" id="PF00578">
    <property type="entry name" value="AhpC-TSA"/>
    <property type="match status" value="1"/>
</dbReference>
<dbReference type="RefSeq" id="WP_347287664.1">
    <property type="nucleotide sequence ID" value="NZ_JAUZQE010000055.1"/>
</dbReference>
<accession>A0ABU1D9M9</accession>
<evidence type="ECO:0000256" key="1">
    <source>
        <dbReference type="ARBA" id="ARBA00003330"/>
    </source>
</evidence>
<dbReference type="PANTHER" id="PTHR42801">
    <property type="entry name" value="THIOREDOXIN-DEPENDENT PEROXIDE REDUCTASE"/>
    <property type="match status" value="1"/>
</dbReference>
<proteinExistence type="inferred from homology"/>
<dbReference type="Gene3D" id="3.40.30.10">
    <property type="entry name" value="Glutaredoxin"/>
    <property type="match status" value="1"/>
</dbReference>
<keyword evidence="16" id="KW-1185">Reference proteome</keyword>
<organism evidence="15 16">
    <name type="scientific">Yanghanlia caeni</name>
    <dbReference type="NCBI Taxonomy" id="3064283"/>
    <lineage>
        <taxon>Bacteria</taxon>
        <taxon>Pseudomonadati</taxon>
        <taxon>Pseudomonadota</taxon>
        <taxon>Betaproteobacteria</taxon>
        <taxon>Burkholderiales</taxon>
        <taxon>Alcaligenaceae</taxon>
        <taxon>Yanghanlia</taxon>
    </lineage>
</organism>
<evidence type="ECO:0000259" key="14">
    <source>
        <dbReference type="PROSITE" id="PS51352"/>
    </source>
</evidence>
<evidence type="ECO:0000256" key="6">
    <source>
        <dbReference type="ARBA" id="ARBA00023002"/>
    </source>
</evidence>
<dbReference type="Proteomes" id="UP001232156">
    <property type="component" value="Unassembled WGS sequence"/>
</dbReference>
<evidence type="ECO:0000256" key="8">
    <source>
        <dbReference type="ARBA" id="ARBA00023284"/>
    </source>
</evidence>
<keyword evidence="13" id="KW-0732">Signal</keyword>
<dbReference type="PIRSF" id="PIRSF000239">
    <property type="entry name" value="AHPC"/>
    <property type="match status" value="1"/>
</dbReference>
<dbReference type="InterPro" id="IPR000866">
    <property type="entry name" value="AhpC/TSA"/>
</dbReference>
<name>A0ABU1D9M9_9BURK</name>
<dbReference type="GO" id="GO:0140824">
    <property type="term" value="F:thioredoxin-dependent peroxiredoxin activity"/>
    <property type="evidence" value="ECO:0007669"/>
    <property type="project" value="UniProtKB-EC"/>
</dbReference>
<reference evidence="15 16" key="1">
    <citation type="submission" date="2023-08" db="EMBL/GenBank/DDBJ databases">
        <title>Alcaligenaceae gen. nov., a novel taxon isolated from the sludge of Yixing Pesticide Factory.</title>
        <authorList>
            <person name="Ruan L."/>
        </authorList>
    </citation>
    <scope>NUCLEOTIDE SEQUENCE [LARGE SCALE GENOMIC DNA]</scope>
    <source>
        <strain evidence="15 16">LG-2</strain>
    </source>
</reference>
<evidence type="ECO:0000256" key="3">
    <source>
        <dbReference type="ARBA" id="ARBA00013017"/>
    </source>
</evidence>
<comment type="similarity">
    <text evidence="10">Belongs to the peroxiredoxin family. BCP/PrxQ subfamily.</text>
</comment>
<comment type="function">
    <text evidence="1">Thiol-specific peroxidase that catalyzes the reduction of hydrogen peroxide and organic hydroperoxides to water and alcohols, respectively. Plays a role in cell protection against oxidative stress by detoxifying peroxides and as sensor of hydrogen peroxide-mediated signaling events.</text>
</comment>
<dbReference type="PROSITE" id="PS51352">
    <property type="entry name" value="THIOREDOXIN_2"/>
    <property type="match status" value="1"/>
</dbReference>
<evidence type="ECO:0000256" key="9">
    <source>
        <dbReference type="ARBA" id="ARBA00032824"/>
    </source>
</evidence>
<dbReference type="InterPro" id="IPR036249">
    <property type="entry name" value="Thioredoxin-like_sf"/>
</dbReference>
<keyword evidence="7" id="KW-1015">Disulfide bond</keyword>
<evidence type="ECO:0000256" key="12">
    <source>
        <dbReference type="ARBA" id="ARBA00049091"/>
    </source>
</evidence>
<evidence type="ECO:0000313" key="16">
    <source>
        <dbReference type="Proteomes" id="UP001232156"/>
    </source>
</evidence>
<dbReference type="CDD" id="cd03017">
    <property type="entry name" value="PRX_BCP"/>
    <property type="match status" value="1"/>
</dbReference>